<gene>
    <name evidence="7" type="ORF">Bathy03g01690</name>
</gene>
<dbReference type="eggNOG" id="ENOG502QQMA">
    <property type="taxonomic scope" value="Eukaryota"/>
</dbReference>
<dbReference type="STRING" id="41875.K8EBS4"/>
<feature type="region of interest" description="Disordered" evidence="4">
    <location>
        <begin position="147"/>
        <end position="184"/>
    </location>
</feature>
<dbReference type="Gene3D" id="4.10.1100.10">
    <property type="entry name" value="Transcription factor, SBP-box domain"/>
    <property type="match status" value="1"/>
</dbReference>
<feature type="region of interest" description="Disordered" evidence="4">
    <location>
        <begin position="326"/>
        <end position="398"/>
    </location>
</feature>
<feature type="transmembrane region" description="Helical" evidence="5">
    <location>
        <begin position="1346"/>
        <end position="1366"/>
    </location>
</feature>
<dbReference type="GO" id="GO:0003677">
    <property type="term" value="F:DNA binding"/>
    <property type="evidence" value="ECO:0007669"/>
    <property type="project" value="InterPro"/>
</dbReference>
<evidence type="ECO:0000256" key="5">
    <source>
        <dbReference type="SAM" id="Phobius"/>
    </source>
</evidence>
<dbReference type="InterPro" id="IPR036893">
    <property type="entry name" value="SBP_sf"/>
</dbReference>
<feature type="compositionally biased region" description="Basic and acidic residues" evidence="4">
    <location>
        <begin position="86"/>
        <end position="97"/>
    </location>
</feature>
<feature type="region of interest" description="Disordered" evidence="4">
    <location>
        <begin position="1106"/>
        <end position="1133"/>
    </location>
</feature>
<dbReference type="PANTHER" id="PTHR31251:SF169">
    <property type="entry name" value="SQUAMOSA PROMOTER-BINDING-LIKE PROTEIN 8"/>
    <property type="match status" value="1"/>
</dbReference>
<dbReference type="RefSeq" id="XP_007513950.1">
    <property type="nucleotide sequence ID" value="XM_007513888.1"/>
</dbReference>
<keyword evidence="5" id="KW-0472">Membrane</keyword>
<evidence type="ECO:0000256" key="2">
    <source>
        <dbReference type="ARBA" id="ARBA00022771"/>
    </source>
</evidence>
<dbReference type="InterPro" id="IPR044817">
    <property type="entry name" value="SBP-like"/>
</dbReference>
<keyword evidence="1" id="KW-0479">Metal-binding</keyword>
<feature type="compositionally biased region" description="Basic residues" evidence="4">
    <location>
        <begin position="1398"/>
        <end position="1407"/>
    </location>
</feature>
<feature type="region of interest" description="Disordered" evidence="4">
    <location>
        <begin position="1"/>
        <end position="37"/>
    </location>
</feature>
<dbReference type="PROSITE" id="PS51141">
    <property type="entry name" value="ZF_SBP"/>
    <property type="match status" value="1"/>
</dbReference>
<dbReference type="GO" id="GO:0005634">
    <property type="term" value="C:nucleus"/>
    <property type="evidence" value="ECO:0007669"/>
    <property type="project" value="InterPro"/>
</dbReference>
<sequence>MEDEMATLLLQNHLRSKKKTKTKTKKRNKGSSSPSWEVDEYEWDQVNCVGRMKNEMDSFSSGGEESGIPEEEEEKKLSSSSPAFGRAEEKQQKKQRLEDDDEEKLSLFDLNTTKNNPLFVGVSRGAREIEADERRFLIGQQQKGKNITIVASNEDGKRETRRNNNKNRNGGGSSANGSAKVSSSSVANIKDKLVRCRVDKCEMMCERVYGKRSKVCEMHLKMDEVFHEGMLQRFCQKCTRFHSIEEFKDKRRACALSLSKLAKVRAPNGVNGVGSSMMAAMAKRSGLNADRSEMTSFNGNDEGYQQHVPFDALIAQAKSNLTTTKLSQRQNQLKQGEQQQRNSNTSNSKSTSLIRKEPSDDSNTCGNNDNTKHHKYQRQEQNHHEQHQQQGQQKGQSTMRGFDVLDFAFPGMEEHDDAYLNDFDSAGEPIRPQSNVLGLFSYDFTTGTLQNRSRTNLHKDAEGESTGGDFSIVQEGARKHLEEIGSDTYSGDVDEFFERQQQQQKLYADKMTNFPDVHVSRAEIKISNRTPADISPAVGNGIRQIFKDAAHIRVCAEPGCTKLTVDAVFPDIVRLKNGGSSVEINARELAQKAVDADRTLDDVDASVTFRNQSATRKNGKWTVSDEKNSKMISFGRSLEAPWNAPFVICTNPSRNKKKNTINNHKKGHQQHENKGNLFRISNIAENVVAHVRINGQILKDVKSLRRVGSDSSVLCFSVPQDYAEGVLSVDLVWSDEDSTHPDLVGKPAYDRFTTILTPDEKVADEIQSFITEVHSLSPRVARSLRTHFETIFAEDFRSESFERPMFREMVKDITSWSLRNSFSYTVERLFEAQKRALEEFQLSRKAHTALATTCKTYLHSASLSGSSNLVKMVIIHGGDSDIFGSATTMVTLPNGSKECALHVASSDVFAHSSPLILELFLLGEENVRAFFTLKNSKGETSRDISSGHEPRGSLQHLYVQRCVQSALNVFWNVSKAIVDQYLTSIAMKHRLFTQDALSCWTDAYEEVCGNSSGIIDDMKTNFVKDIAKSSKSTDFATITTAPVADTDEGDIDVLLEENNEGVRLSLELAKVLSSCDHVVREVCDRHFSHIRREMMNALNRPTARAIEEEEENNEKKEVRGSSEFQSREDGSPPRCADSFLNDCFLHHRRKSRIRMELSTCAIHIETAARARITQVQNAWHRLADYVAGLAILSFDEPEMEKLYVHEDSTEKISTDLFVHLFYSLAIFIAYVRFYRANQLFGIIFFPSTCTQLFKKFVAICTLPALCYMNYFNPKFYVRHREAINVVSRILLSFLPSGNKQLENVIMPVLIVLKVVMFRMSSALWPIRAERHACMVILGEILNPTCVSSILSVYAIIPMILNIYFCFIIELRQRRMFACKYGCIWLNQRWSVYGSKSGKWTHSKRRGASKVYTTKRASTNTTTTTTTPTTSNYAR</sequence>
<reference evidence="7 8" key="1">
    <citation type="submission" date="2011-10" db="EMBL/GenBank/DDBJ databases">
        <authorList>
            <person name="Genoscope - CEA"/>
        </authorList>
    </citation>
    <scope>NUCLEOTIDE SEQUENCE [LARGE SCALE GENOMIC DNA]</scope>
    <source>
        <strain evidence="7 8">RCC 1105</strain>
    </source>
</reference>
<dbReference type="Proteomes" id="UP000198341">
    <property type="component" value="Chromosome 3"/>
</dbReference>
<keyword evidence="3" id="KW-0862">Zinc</keyword>
<feature type="region of interest" description="Disordered" evidence="4">
    <location>
        <begin position="1395"/>
        <end position="1434"/>
    </location>
</feature>
<dbReference type="OrthoDB" id="514967at2759"/>
<evidence type="ECO:0000259" key="6">
    <source>
        <dbReference type="PROSITE" id="PS51141"/>
    </source>
</evidence>
<feature type="transmembrane region" description="Helical" evidence="5">
    <location>
        <begin position="1304"/>
        <end position="1326"/>
    </location>
</feature>
<feature type="compositionally biased region" description="Basic and acidic residues" evidence="4">
    <location>
        <begin position="377"/>
        <end position="387"/>
    </location>
</feature>
<feature type="transmembrane region" description="Helical" evidence="5">
    <location>
        <begin position="1216"/>
        <end position="1234"/>
    </location>
</feature>
<feature type="compositionally biased region" description="Low complexity" evidence="4">
    <location>
        <begin position="342"/>
        <end position="352"/>
    </location>
</feature>
<feature type="compositionally biased region" description="Low complexity" evidence="4">
    <location>
        <begin position="175"/>
        <end position="184"/>
    </location>
</feature>
<organism evidence="7 8">
    <name type="scientific">Bathycoccus prasinos</name>
    <dbReference type="NCBI Taxonomy" id="41875"/>
    <lineage>
        <taxon>Eukaryota</taxon>
        <taxon>Viridiplantae</taxon>
        <taxon>Chlorophyta</taxon>
        <taxon>Mamiellophyceae</taxon>
        <taxon>Mamiellales</taxon>
        <taxon>Bathycoccaceae</taxon>
        <taxon>Bathycoccus</taxon>
    </lineage>
</organism>
<evidence type="ECO:0000256" key="4">
    <source>
        <dbReference type="SAM" id="MobiDB-lite"/>
    </source>
</evidence>
<dbReference type="GO" id="GO:0008270">
    <property type="term" value="F:zinc ion binding"/>
    <property type="evidence" value="ECO:0007669"/>
    <property type="project" value="UniProtKB-KW"/>
</dbReference>
<feature type="compositionally biased region" description="Polar residues" evidence="4">
    <location>
        <begin position="326"/>
        <end position="341"/>
    </location>
</feature>
<dbReference type="InterPro" id="IPR004333">
    <property type="entry name" value="SBP_dom"/>
</dbReference>
<evidence type="ECO:0000256" key="3">
    <source>
        <dbReference type="ARBA" id="ARBA00022833"/>
    </source>
</evidence>
<dbReference type="Pfam" id="PF03110">
    <property type="entry name" value="SBP"/>
    <property type="match status" value="1"/>
</dbReference>
<protein>
    <recommendedName>
        <fullName evidence="6">SBP-type domain-containing protein</fullName>
    </recommendedName>
</protein>
<evidence type="ECO:0000313" key="8">
    <source>
        <dbReference type="Proteomes" id="UP000198341"/>
    </source>
</evidence>
<feature type="region of interest" description="Disordered" evidence="4">
    <location>
        <begin position="53"/>
        <end position="101"/>
    </location>
</feature>
<evidence type="ECO:0000256" key="1">
    <source>
        <dbReference type="ARBA" id="ARBA00022723"/>
    </source>
</evidence>
<keyword evidence="5" id="KW-1133">Transmembrane helix</keyword>
<dbReference type="SUPFAM" id="SSF103612">
    <property type="entry name" value="SBT domain"/>
    <property type="match status" value="1"/>
</dbReference>
<keyword evidence="5" id="KW-0812">Transmembrane</keyword>
<feature type="compositionally biased region" description="Low complexity" evidence="4">
    <location>
        <begin position="1413"/>
        <end position="1434"/>
    </location>
</feature>
<evidence type="ECO:0000313" key="7">
    <source>
        <dbReference type="EMBL" id="CCO15387.1"/>
    </source>
</evidence>
<keyword evidence="2" id="KW-0863">Zinc-finger</keyword>
<feature type="compositionally biased region" description="Basic residues" evidence="4">
    <location>
        <begin position="14"/>
        <end position="29"/>
    </location>
</feature>
<feature type="domain" description="SBP-type" evidence="6">
    <location>
        <begin position="193"/>
        <end position="268"/>
    </location>
</feature>
<proteinExistence type="predicted"/>
<name>K8EBS4_9CHLO</name>
<accession>K8EBS4</accession>
<dbReference type="GeneID" id="19016707"/>
<feature type="compositionally biased region" description="Basic and acidic residues" evidence="4">
    <location>
        <begin position="1113"/>
        <end position="1131"/>
    </location>
</feature>
<dbReference type="PANTHER" id="PTHR31251">
    <property type="entry name" value="SQUAMOSA PROMOTER-BINDING-LIKE PROTEIN 4"/>
    <property type="match status" value="1"/>
</dbReference>
<keyword evidence="8" id="KW-1185">Reference proteome</keyword>
<dbReference type="KEGG" id="bpg:Bathy03g01690"/>
<dbReference type="EMBL" id="FO082276">
    <property type="protein sequence ID" value="CCO15387.1"/>
    <property type="molecule type" value="Genomic_DNA"/>
</dbReference>